<accession>A0ABP8GWG5</accession>
<evidence type="ECO:0000256" key="1">
    <source>
        <dbReference type="SAM" id="MobiDB-lite"/>
    </source>
</evidence>
<evidence type="ECO:0000313" key="3">
    <source>
        <dbReference type="EMBL" id="GAA4330956.1"/>
    </source>
</evidence>
<dbReference type="RefSeq" id="WP_345248709.1">
    <property type="nucleotide sequence ID" value="NZ_BAABFO010000007.1"/>
</dbReference>
<keyword evidence="4" id="KW-1185">Reference proteome</keyword>
<evidence type="ECO:0008006" key="5">
    <source>
        <dbReference type="Google" id="ProtNLM"/>
    </source>
</evidence>
<evidence type="ECO:0000313" key="4">
    <source>
        <dbReference type="Proteomes" id="UP001501671"/>
    </source>
</evidence>
<feature type="signal peptide" evidence="2">
    <location>
        <begin position="1"/>
        <end position="21"/>
    </location>
</feature>
<gene>
    <name evidence="3" type="ORF">GCM10023144_19110</name>
</gene>
<proteinExistence type="predicted"/>
<sequence>MKTIAYATLIAVSLAAGAAQAQGPSRTQVVAEMKAAHAAGLPDIGADLPAQPFPERHGLDRDQFGPQRHVATSRADATGRGARVSFDNPDNVYAGD</sequence>
<evidence type="ECO:0000256" key="2">
    <source>
        <dbReference type="SAM" id="SignalP"/>
    </source>
</evidence>
<feature type="compositionally biased region" description="Basic and acidic residues" evidence="1">
    <location>
        <begin position="54"/>
        <end position="63"/>
    </location>
</feature>
<dbReference type="Pfam" id="PF13663">
    <property type="entry name" value="DUF4148"/>
    <property type="match status" value="1"/>
</dbReference>
<dbReference type="InterPro" id="IPR025421">
    <property type="entry name" value="DUF4148"/>
</dbReference>
<feature type="chain" id="PRO_5045709675" description="DUF4148 domain-containing protein" evidence="2">
    <location>
        <begin position="22"/>
        <end position="96"/>
    </location>
</feature>
<dbReference type="Proteomes" id="UP001501671">
    <property type="component" value="Unassembled WGS sequence"/>
</dbReference>
<name>A0ABP8GWG5_9BURK</name>
<organism evidence="3 4">
    <name type="scientific">Pigmentiphaga soli</name>
    <dbReference type="NCBI Taxonomy" id="1007095"/>
    <lineage>
        <taxon>Bacteria</taxon>
        <taxon>Pseudomonadati</taxon>
        <taxon>Pseudomonadota</taxon>
        <taxon>Betaproteobacteria</taxon>
        <taxon>Burkholderiales</taxon>
        <taxon>Alcaligenaceae</taxon>
        <taxon>Pigmentiphaga</taxon>
    </lineage>
</organism>
<dbReference type="EMBL" id="BAABFO010000007">
    <property type="protein sequence ID" value="GAA4330956.1"/>
    <property type="molecule type" value="Genomic_DNA"/>
</dbReference>
<comment type="caution">
    <text evidence="3">The sequence shown here is derived from an EMBL/GenBank/DDBJ whole genome shotgun (WGS) entry which is preliminary data.</text>
</comment>
<feature type="region of interest" description="Disordered" evidence="1">
    <location>
        <begin position="43"/>
        <end position="96"/>
    </location>
</feature>
<keyword evidence="2" id="KW-0732">Signal</keyword>
<reference evidence="4" key="1">
    <citation type="journal article" date="2019" name="Int. J. Syst. Evol. Microbiol.">
        <title>The Global Catalogue of Microorganisms (GCM) 10K type strain sequencing project: providing services to taxonomists for standard genome sequencing and annotation.</title>
        <authorList>
            <consortium name="The Broad Institute Genomics Platform"/>
            <consortium name="The Broad Institute Genome Sequencing Center for Infectious Disease"/>
            <person name="Wu L."/>
            <person name="Ma J."/>
        </authorList>
    </citation>
    <scope>NUCLEOTIDE SEQUENCE [LARGE SCALE GENOMIC DNA]</scope>
    <source>
        <strain evidence="4">JCM 17666</strain>
    </source>
</reference>
<protein>
    <recommendedName>
        <fullName evidence="5">DUF4148 domain-containing protein</fullName>
    </recommendedName>
</protein>